<dbReference type="KEGG" id="mlr:MELLADRAFT_103481"/>
<feature type="compositionally biased region" description="Low complexity" evidence="1">
    <location>
        <begin position="97"/>
        <end position="108"/>
    </location>
</feature>
<dbReference type="AlphaFoldDB" id="F4RB56"/>
<feature type="compositionally biased region" description="Polar residues" evidence="1">
    <location>
        <begin position="117"/>
        <end position="151"/>
    </location>
</feature>
<sequence>MCNDTRSSSETCCIIDPTSELFGSRVLSRDESGKTRPEIATLPGEGETEVFWMMSVIWQNSFALTLEDEPYMALFLDALGIGDINGAFLPPARQLPSSSLDTTSTDSTQASKPDASIVSTPQMTLTDPSGTSDTILTSSNTETPRSTTPMFSSSAGGITSSSAVAEFNW</sequence>
<keyword evidence="3" id="KW-1185">Reference proteome</keyword>
<gene>
    <name evidence="2" type="ORF">MELLADRAFT_103481</name>
</gene>
<reference evidence="3" key="1">
    <citation type="journal article" date="2011" name="Proc. Natl. Acad. Sci. U.S.A.">
        <title>Obligate biotrophy features unraveled by the genomic analysis of rust fungi.</title>
        <authorList>
            <person name="Duplessis S."/>
            <person name="Cuomo C.A."/>
            <person name="Lin Y.-C."/>
            <person name="Aerts A."/>
            <person name="Tisserant E."/>
            <person name="Veneault-Fourrey C."/>
            <person name="Joly D.L."/>
            <person name="Hacquard S."/>
            <person name="Amselem J."/>
            <person name="Cantarel B.L."/>
            <person name="Chiu R."/>
            <person name="Coutinho P.M."/>
            <person name="Feau N."/>
            <person name="Field M."/>
            <person name="Frey P."/>
            <person name="Gelhaye E."/>
            <person name="Goldberg J."/>
            <person name="Grabherr M.G."/>
            <person name="Kodira C.D."/>
            <person name="Kohler A."/>
            <person name="Kuees U."/>
            <person name="Lindquist E.A."/>
            <person name="Lucas S.M."/>
            <person name="Mago R."/>
            <person name="Mauceli E."/>
            <person name="Morin E."/>
            <person name="Murat C."/>
            <person name="Pangilinan J.L."/>
            <person name="Park R."/>
            <person name="Pearson M."/>
            <person name="Quesneville H."/>
            <person name="Rouhier N."/>
            <person name="Sakthikumar S."/>
            <person name="Salamov A.A."/>
            <person name="Schmutz J."/>
            <person name="Selles B."/>
            <person name="Shapiro H."/>
            <person name="Tanguay P."/>
            <person name="Tuskan G.A."/>
            <person name="Henrissat B."/>
            <person name="Van de Peer Y."/>
            <person name="Rouze P."/>
            <person name="Ellis J.G."/>
            <person name="Dodds P.N."/>
            <person name="Schein J.E."/>
            <person name="Zhong S."/>
            <person name="Hamelin R.C."/>
            <person name="Grigoriev I.V."/>
            <person name="Szabo L.J."/>
            <person name="Martin F."/>
        </authorList>
    </citation>
    <scope>NUCLEOTIDE SEQUENCE [LARGE SCALE GENOMIC DNA]</scope>
    <source>
        <strain evidence="3">98AG31 / pathotype 3-4-7</strain>
    </source>
</reference>
<dbReference type="OrthoDB" id="10249888at2759"/>
<dbReference type="VEuPathDB" id="FungiDB:MELLADRAFT_103481"/>
<accession>F4RB56</accession>
<dbReference type="STRING" id="747676.F4RB56"/>
<dbReference type="EMBL" id="GL883095">
    <property type="protein sequence ID" value="EGG10342.1"/>
    <property type="molecule type" value="Genomic_DNA"/>
</dbReference>
<organism evidence="3">
    <name type="scientific">Melampsora larici-populina (strain 98AG31 / pathotype 3-4-7)</name>
    <name type="common">Poplar leaf rust fungus</name>
    <dbReference type="NCBI Taxonomy" id="747676"/>
    <lineage>
        <taxon>Eukaryota</taxon>
        <taxon>Fungi</taxon>
        <taxon>Dikarya</taxon>
        <taxon>Basidiomycota</taxon>
        <taxon>Pucciniomycotina</taxon>
        <taxon>Pucciniomycetes</taxon>
        <taxon>Pucciniales</taxon>
        <taxon>Melampsoraceae</taxon>
        <taxon>Melampsora</taxon>
    </lineage>
</organism>
<dbReference type="GeneID" id="18921987"/>
<dbReference type="Proteomes" id="UP000001072">
    <property type="component" value="Unassembled WGS sequence"/>
</dbReference>
<dbReference type="HOGENOM" id="CLU_1578856_0_0_1"/>
<protein>
    <submittedName>
        <fullName evidence="2">Uncharacterized protein</fullName>
    </submittedName>
</protein>
<name>F4RB56_MELLP</name>
<evidence type="ECO:0000313" key="3">
    <source>
        <dbReference type="Proteomes" id="UP000001072"/>
    </source>
</evidence>
<proteinExistence type="predicted"/>
<dbReference type="InParanoid" id="F4RB56"/>
<evidence type="ECO:0000313" key="2">
    <source>
        <dbReference type="EMBL" id="EGG10342.1"/>
    </source>
</evidence>
<feature type="region of interest" description="Disordered" evidence="1">
    <location>
        <begin position="95"/>
        <end position="160"/>
    </location>
</feature>
<evidence type="ECO:0000256" key="1">
    <source>
        <dbReference type="SAM" id="MobiDB-lite"/>
    </source>
</evidence>
<dbReference type="RefSeq" id="XP_007406643.1">
    <property type="nucleotide sequence ID" value="XM_007406581.1"/>
</dbReference>